<dbReference type="GO" id="GO:1901137">
    <property type="term" value="P:carbohydrate derivative biosynthetic process"/>
    <property type="evidence" value="ECO:0007669"/>
    <property type="project" value="UniProtKB-ARBA"/>
</dbReference>
<dbReference type="Gene3D" id="3.40.50.2000">
    <property type="entry name" value="Glycogen Phosphorylase B"/>
    <property type="match status" value="2"/>
</dbReference>
<keyword evidence="3" id="KW-0808">Transferase</keyword>
<comment type="caution">
    <text evidence="6">The sequence shown here is derived from an EMBL/GenBank/DDBJ whole genome shotgun (WGS) entry which is preliminary data.</text>
</comment>
<feature type="domain" description="Glycosyltransferase subfamily 4-like N-terminal" evidence="5">
    <location>
        <begin position="33"/>
        <end position="189"/>
    </location>
</feature>
<dbReference type="AlphaFoldDB" id="A0A967E7U5"/>
<dbReference type="InterPro" id="IPR001296">
    <property type="entry name" value="Glyco_trans_1"/>
</dbReference>
<accession>A0A967E7U5</accession>
<dbReference type="Proteomes" id="UP000744769">
    <property type="component" value="Unassembled WGS sequence"/>
</dbReference>
<dbReference type="Pfam" id="PF13439">
    <property type="entry name" value="Glyco_transf_4"/>
    <property type="match status" value="1"/>
</dbReference>
<gene>
    <name evidence="6" type="ORF">G9U51_01790</name>
</gene>
<evidence type="ECO:0000256" key="1">
    <source>
        <dbReference type="ARBA" id="ARBA00021292"/>
    </source>
</evidence>
<proteinExistence type="predicted"/>
<name>A0A967E7U5_9MICO</name>
<reference evidence="6" key="1">
    <citation type="submission" date="2020-03" db="EMBL/GenBank/DDBJ databases">
        <title>Draft sequencing of Calidifontibacter sp. DB0510.</title>
        <authorList>
            <person name="Kim D.-U."/>
        </authorList>
    </citation>
    <scope>NUCLEOTIDE SEQUENCE</scope>
    <source>
        <strain evidence="6">DB0510</strain>
    </source>
</reference>
<evidence type="ECO:0000259" key="5">
    <source>
        <dbReference type="Pfam" id="PF13439"/>
    </source>
</evidence>
<dbReference type="InterPro" id="IPR028098">
    <property type="entry name" value="Glyco_trans_4-like_N"/>
</dbReference>
<dbReference type="InterPro" id="IPR050194">
    <property type="entry name" value="Glycosyltransferase_grp1"/>
</dbReference>
<dbReference type="RefSeq" id="WP_166192192.1">
    <property type="nucleotide sequence ID" value="NZ_JAAOIV010000001.1"/>
</dbReference>
<dbReference type="PANTHER" id="PTHR45947">
    <property type="entry name" value="SULFOQUINOVOSYL TRANSFERASE SQD2"/>
    <property type="match status" value="1"/>
</dbReference>
<dbReference type="GO" id="GO:0016757">
    <property type="term" value="F:glycosyltransferase activity"/>
    <property type="evidence" value="ECO:0007669"/>
    <property type="project" value="UniProtKB-KW"/>
</dbReference>
<dbReference type="SUPFAM" id="SSF53756">
    <property type="entry name" value="UDP-Glycosyltransferase/glycogen phosphorylase"/>
    <property type="match status" value="1"/>
</dbReference>
<evidence type="ECO:0000259" key="4">
    <source>
        <dbReference type="Pfam" id="PF00534"/>
    </source>
</evidence>
<sequence length="369" mass="39951">MSFARSLADRDARELRIAVIAPSRFPVAEPFAGGQESFVWQLCETLRARGARVVLYAAAGSDPTVCDELQVFPPLSLSDTAWADTTCPPPEEIESHLAYLWAMRHLRQRTDIDVVHNHSLHHYPVALADLVQAPMVTTLHTPPFSWLEATAQLADRRQIFTSVSHFLAAQWSTLSHRIQVVHNGVDPARFRLGPGGDTLAWVGRITPEKAPHLAIQAALRRGRRLRLAGPVSDKDYAAAHVFPFVDGEQVHYAGHLSGPELAAFYGTSTATLVTPDWTEPFGLVAAESLMCGTPVVALARGGLPELVRPGVNGVLVDAPEQLADAIAAVDGLDRPAIRAAAEQELSVHVMVDTYLALYRGLAADVAQAV</sequence>
<organism evidence="6 7">
    <name type="scientific">Metallococcus carri</name>
    <dbReference type="NCBI Taxonomy" id="1656884"/>
    <lineage>
        <taxon>Bacteria</taxon>
        <taxon>Bacillati</taxon>
        <taxon>Actinomycetota</taxon>
        <taxon>Actinomycetes</taxon>
        <taxon>Micrococcales</taxon>
        <taxon>Dermacoccaceae</taxon>
        <taxon>Metallococcus</taxon>
    </lineage>
</organism>
<feature type="domain" description="Glycosyl transferase family 1" evidence="4">
    <location>
        <begin position="198"/>
        <end position="328"/>
    </location>
</feature>
<dbReference type="EMBL" id="JAAOIV010000001">
    <property type="protein sequence ID" value="NHN54512.1"/>
    <property type="molecule type" value="Genomic_DNA"/>
</dbReference>
<evidence type="ECO:0000313" key="6">
    <source>
        <dbReference type="EMBL" id="NHN54512.1"/>
    </source>
</evidence>
<evidence type="ECO:0000256" key="3">
    <source>
        <dbReference type="ARBA" id="ARBA00022679"/>
    </source>
</evidence>
<keyword evidence="7" id="KW-1185">Reference proteome</keyword>
<dbReference type="Pfam" id="PF00534">
    <property type="entry name" value="Glycos_transf_1"/>
    <property type="match status" value="1"/>
</dbReference>
<dbReference type="PANTHER" id="PTHR45947:SF3">
    <property type="entry name" value="SULFOQUINOVOSYL TRANSFERASE SQD2"/>
    <property type="match status" value="1"/>
</dbReference>
<keyword evidence="2" id="KW-0328">Glycosyltransferase</keyword>
<protein>
    <recommendedName>
        <fullName evidence="1">D-inositol 3-phosphate glycosyltransferase</fullName>
    </recommendedName>
</protein>
<evidence type="ECO:0000256" key="2">
    <source>
        <dbReference type="ARBA" id="ARBA00022676"/>
    </source>
</evidence>
<evidence type="ECO:0000313" key="7">
    <source>
        <dbReference type="Proteomes" id="UP000744769"/>
    </source>
</evidence>